<sequence>MVVFLLVLSCLLFLIFVTAGILLTVFSSEIQIERRLADQFGSITKINNTSKNAIKKDNFLNRVLRPYFLYIRKKVIEKMSRSSIKELNKRIRDAGRPFNLTAIDFRVAQISIGLSVFFSFGLFIYLFTLNLSSAILLGIAIGGIAFILPSFYLDSLKKKRIQLIDKNMADFFDMVTLSIEAGMGLEQAISNVCRQIRGPISEEFLVTLEDMKLGKSRREALFNLRSRVPSDHFQSIITSIIQAGELGIGLGNLMRTLTQRIRNHQREQVREKAMKMPVKILFPMVFFMFPSLFIVILGPFVVNLLVNGLF</sequence>
<dbReference type="PANTHER" id="PTHR35007">
    <property type="entry name" value="INTEGRAL MEMBRANE PROTEIN-RELATED"/>
    <property type="match status" value="1"/>
</dbReference>
<evidence type="ECO:0000313" key="9">
    <source>
        <dbReference type="Proteomes" id="UP000219252"/>
    </source>
</evidence>
<feature type="transmembrane region" description="Helical" evidence="6">
    <location>
        <begin position="107"/>
        <end position="128"/>
    </location>
</feature>
<dbReference type="OrthoDB" id="9810662at2"/>
<dbReference type="EMBL" id="OBQC01000003">
    <property type="protein sequence ID" value="SOC37272.1"/>
    <property type="molecule type" value="Genomic_DNA"/>
</dbReference>
<keyword evidence="9" id="KW-1185">Reference proteome</keyword>
<feature type="domain" description="Type II secretion system protein GspF" evidence="7">
    <location>
        <begin position="171"/>
        <end position="297"/>
    </location>
</feature>
<evidence type="ECO:0000259" key="7">
    <source>
        <dbReference type="Pfam" id="PF00482"/>
    </source>
</evidence>
<evidence type="ECO:0000256" key="6">
    <source>
        <dbReference type="SAM" id="Phobius"/>
    </source>
</evidence>
<accession>A0A285U609</accession>
<evidence type="ECO:0000313" key="8">
    <source>
        <dbReference type="EMBL" id="SOC37272.1"/>
    </source>
</evidence>
<keyword evidence="5 6" id="KW-0472">Membrane</keyword>
<evidence type="ECO:0000256" key="2">
    <source>
        <dbReference type="ARBA" id="ARBA00022475"/>
    </source>
</evidence>
<evidence type="ECO:0000256" key="3">
    <source>
        <dbReference type="ARBA" id="ARBA00022692"/>
    </source>
</evidence>
<dbReference type="InterPro" id="IPR042094">
    <property type="entry name" value="T2SS_GspF_sf"/>
</dbReference>
<keyword evidence="3 6" id="KW-0812">Transmembrane</keyword>
<keyword evidence="2" id="KW-1003">Cell membrane</keyword>
<feature type="transmembrane region" description="Helical" evidence="6">
    <location>
        <begin position="134"/>
        <end position="153"/>
    </location>
</feature>
<dbReference type="Proteomes" id="UP000219252">
    <property type="component" value="Unassembled WGS sequence"/>
</dbReference>
<evidence type="ECO:0000256" key="4">
    <source>
        <dbReference type="ARBA" id="ARBA00022989"/>
    </source>
</evidence>
<feature type="transmembrane region" description="Helical" evidence="6">
    <location>
        <begin position="280"/>
        <end position="306"/>
    </location>
</feature>
<keyword evidence="4 6" id="KW-1133">Transmembrane helix</keyword>
<dbReference type="AlphaFoldDB" id="A0A285U609"/>
<protein>
    <submittedName>
        <fullName evidence="8">Tight adherence protein C</fullName>
    </submittedName>
</protein>
<organism evidence="8 9">
    <name type="scientific">Ureibacillus acetophenoni</name>
    <dbReference type="NCBI Taxonomy" id="614649"/>
    <lineage>
        <taxon>Bacteria</taxon>
        <taxon>Bacillati</taxon>
        <taxon>Bacillota</taxon>
        <taxon>Bacilli</taxon>
        <taxon>Bacillales</taxon>
        <taxon>Caryophanaceae</taxon>
        <taxon>Ureibacillus</taxon>
    </lineage>
</organism>
<dbReference type="Pfam" id="PF00482">
    <property type="entry name" value="T2SSF"/>
    <property type="match status" value="1"/>
</dbReference>
<comment type="subcellular location">
    <subcellularLocation>
        <location evidence="1">Cell membrane</location>
        <topology evidence="1">Multi-pass membrane protein</topology>
    </subcellularLocation>
</comment>
<dbReference type="Gene3D" id="1.20.81.30">
    <property type="entry name" value="Type II secretion system (T2SS), domain F"/>
    <property type="match status" value="1"/>
</dbReference>
<dbReference type="RefSeq" id="WP_097148763.1">
    <property type="nucleotide sequence ID" value="NZ_OBQC01000003.1"/>
</dbReference>
<feature type="transmembrane region" description="Helical" evidence="6">
    <location>
        <begin position="6"/>
        <end position="26"/>
    </location>
</feature>
<gene>
    <name evidence="8" type="ORF">SAMN05877842_103117</name>
</gene>
<evidence type="ECO:0000256" key="1">
    <source>
        <dbReference type="ARBA" id="ARBA00004651"/>
    </source>
</evidence>
<evidence type="ECO:0000256" key="5">
    <source>
        <dbReference type="ARBA" id="ARBA00023136"/>
    </source>
</evidence>
<dbReference type="InterPro" id="IPR018076">
    <property type="entry name" value="T2SS_GspF_dom"/>
</dbReference>
<dbReference type="GO" id="GO:0005886">
    <property type="term" value="C:plasma membrane"/>
    <property type="evidence" value="ECO:0007669"/>
    <property type="project" value="UniProtKB-SubCell"/>
</dbReference>
<name>A0A285U609_9BACL</name>
<reference evidence="9" key="1">
    <citation type="submission" date="2017-08" db="EMBL/GenBank/DDBJ databases">
        <authorList>
            <person name="Varghese N."/>
            <person name="Submissions S."/>
        </authorList>
    </citation>
    <scope>NUCLEOTIDE SEQUENCE [LARGE SCALE GENOMIC DNA]</scope>
    <source>
        <strain evidence="9">JC23</strain>
    </source>
</reference>
<proteinExistence type="predicted"/>
<dbReference type="PANTHER" id="PTHR35007:SF2">
    <property type="entry name" value="PILUS ASSEMBLE PROTEIN"/>
    <property type="match status" value="1"/>
</dbReference>